<dbReference type="PANTHER" id="PTHR31672:SF10">
    <property type="entry name" value="F-BOX DOMAIN-CONTAINING PROTEIN"/>
    <property type="match status" value="1"/>
</dbReference>
<dbReference type="AlphaFoldDB" id="A0A2P6PNN0"/>
<keyword evidence="3" id="KW-1185">Reference proteome</keyword>
<dbReference type="Gene3D" id="1.20.1280.50">
    <property type="match status" value="1"/>
</dbReference>
<organism evidence="2 3">
    <name type="scientific">Rosa chinensis</name>
    <name type="common">China rose</name>
    <dbReference type="NCBI Taxonomy" id="74649"/>
    <lineage>
        <taxon>Eukaryota</taxon>
        <taxon>Viridiplantae</taxon>
        <taxon>Streptophyta</taxon>
        <taxon>Embryophyta</taxon>
        <taxon>Tracheophyta</taxon>
        <taxon>Spermatophyta</taxon>
        <taxon>Magnoliopsida</taxon>
        <taxon>eudicotyledons</taxon>
        <taxon>Gunneridae</taxon>
        <taxon>Pentapetalae</taxon>
        <taxon>rosids</taxon>
        <taxon>fabids</taxon>
        <taxon>Rosales</taxon>
        <taxon>Rosaceae</taxon>
        <taxon>Rosoideae</taxon>
        <taxon>Rosoideae incertae sedis</taxon>
        <taxon>Rosa</taxon>
    </lineage>
</organism>
<dbReference type="STRING" id="74649.A0A2P6PNN0"/>
<evidence type="ECO:0000313" key="3">
    <source>
        <dbReference type="Proteomes" id="UP000238479"/>
    </source>
</evidence>
<dbReference type="InterPro" id="IPR050796">
    <property type="entry name" value="SCF_F-box_component"/>
</dbReference>
<comment type="caution">
    <text evidence="2">The sequence shown here is derived from an EMBL/GenBank/DDBJ whole genome shotgun (WGS) entry which is preliminary data.</text>
</comment>
<dbReference type="Pfam" id="PF00646">
    <property type="entry name" value="F-box"/>
    <property type="match status" value="1"/>
</dbReference>
<dbReference type="InterPro" id="IPR017451">
    <property type="entry name" value="F-box-assoc_interact_dom"/>
</dbReference>
<evidence type="ECO:0000259" key="1">
    <source>
        <dbReference type="SMART" id="SM00256"/>
    </source>
</evidence>
<proteinExistence type="predicted"/>
<dbReference type="Gramene" id="PRQ23540">
    <property type="protein sequence ID" value="PRQ23540"/>
    <property type="gene ID" value="RchiOBHm_Chr6g0262491"/>
</dbReference>
<dbReference type="OrthoDB" id="1644187at2759"/>
<evidence type="ECO:0000313" key="2">
    <source>
        <dbReference type="EMBL" id="PRQ23540.1"/>
    </source>
</evidence>
<dbReference type="InterPro" id="IPR006527">
    <property type="entry name" value="F-box-assoc_dom_typ1"/>
</dbReference>
<dbReference type="PANTHER" id="PTHR31672">
    <property type="entry name" value="BNACNNG10540D PROTEIN"/>
    <property type="match status" value="1"/>
</dbReference>
<dbReference type="Pfam" id="PF07734">
    <property type="entry name" value="FBA_1"/>
    <property type="match status" value="1"/>
</dbReference>
<feature type="domain" description="F-box" evidence="1">
    <location>
        <begin position="10"/>
        <end position="50"/>
    </location>
</feature>
<dbReference type="InterPro" id="IPR036047">
    <property type="entry name" value="F-box-like_dom_sf"/>
</dbReference>
<dbReference type="SUPFAM" id="SSF81383">
    <property type="entry name" value="F-box domain"/>
    <property type="match status" value="1"/>
</dbReference>
<reference evidence="2 3" key="1">
    <citation type="journal article" date="2018" name="Nat. Genet.">
        <title>The Rosa genome provides new insights in the design of modern roses.</title>
        <authorList>
            <person name="Bendahmane M."/>
        </authorList>
    </citation>
    <scope>NUCLEOTIDE SEQUENCE [LARGE SCALE GENOMIC DNA]</scope>
    <source>
        <strain evidence="3">cv. Old Blush</strain>
    </source>
</reference>
<dbReference type="NCBIfam" id="TIGR01640">
    <property type="entry name" value="F_box_assoc_1"/>
    <property type="match status" value="1"/>
</dbReference>
<gene>
    <name evidence="2" type="ORF">RchiOBHm_Chr6g0262491</name>
</gene>
<name>A0A2P6PNN0_ROSCH</name>
<accession>A0A2P6PNN0</accession>
<dbReference type="CDD" id="cd22157">
    <property type="entry name" value="F-box_AtFBW1-like"/>
    <property type="match status" value="1"/>
</dbReference>
<dbReference type="InterPro" id="IPR001810">
    <property type="entry name" value="F-box_dom"/>
</dbReference>
<dbReference type="EMBL" id="PDCK01000044">
    <property type="protein sequence ID" value="PRQ23540.1"/>
    <property type="molecule type" value="Genomic_DNA"/>
</dbReference>
<dbReference type="OMA" id="MERINIP"/>
<dbReference type="SMART" id="SM00256">
    <property type="entry name" value="FBOX"/>
    <property type="match status" value="1"/>
</dbReference>
<dbReference type="Proteomes" id="UP000238479">
    <property type="component" value="Chromosome 6"/>
</dbReference>
<sequence>MAEYLNKLCLSEDVVVEILSRLSPKPLMRFKCACKSWYNLIKSPSFVAKNLSYSKNNEFASSTSLVFKRTVLKDNTIKDKNEITSILSEDNNNRKETLLSLLTLSNHDDQNFGCIVEDFPLPSPMCFYALNIPLAGHCDGIVCLSLVNDEDVVLYNPSIKEDFEFLPKSCLLLPHKDFNDFDNEDDYYDALRSDPRGVGFGFDSKAKVYKVVRIVGFTSGYYADTHPSRAEVFTLGARSWREIKIDTKVTVFSHPSFNICLKGICYWSALIRDKEVLLSFHMSEELFDEISVPESIHHMEGFLKTFSVWKESIVLVAYKRDDDPKFLDIWVMGEPGDFRGSWTKHLTIGPVECDIPLSFWKSDEILVGTADGCVVSYNIDTQTLKYLPIHVAEGPSRTQCLVYVNSIISVKENNSSMRQLP</sequence>
<protein>
    <submittedName>
        <fullName evidence="2">Putative F-box domain-containing protein</fullName>
    </submittedName>
</protein>